<keyword evidence="6" id="KW-1185">Reference proteome</keyword>
<dbReference type="Proteomes" id="UP000003751">
    <property type="component" value="Unassembled WGS sequence"/>
</dbReference>
<gene>
    <name evidence="4" type="ORF">SAMN05444342_2964</name>
    <name evidence="3" type="ORF">ZOD2009_21452</name>
</gene>
<protein>
    <submittedName>
        <fullName evidence="4">Tripartite tricarboxylate transporter TctB family protein</fullName>
    </submittedName>
</protein>
<dbReference type="OrthoDB" id="326396at2157"/>
<keyword evidence="1" id="KW-0472">Membrane</keyword>
<dbReference type="EMBL" id="AEMG01000029">
    <property type="protein sequence ID" value="EFW90202.1"/>
    <property type="molecule type" value="Genomic_DNA"/>
</dbReference>
<dbReference type="AlphaFoldDB" id="E7QZ41"/>
<feature type="transmembrane region" description="Helical" evidence="1">
    <location>
        <begin position="30"/>
        <end position="49"/>
    </location>
</feature>
<feature type="transmembrane region" description="Helical" evidence="1">
    <location>
        <begin position="149"/>
        <end position="171"/>
    </location>
</feature>
<dbReference type="STRING" id="797209.GCA_000376445_03328"/>
<name>E7QZ41_HALPU</name>
<feature type="transmembrane region" description="Helical" evidence="1">
    <location>
        <begin position="107"/>
        <end position="129"/>
    </location>
</feature>
<evidence type="ECO:0000256" key="1">
    <source>
        <dbReference type="SAM" id="Phobius"/>
    </source>
</evidence>
<sequence>MSNEERSKTLERSPVTPLAEFLRGVDGGPVFFGFLIAVAGYMFVTAAGFTASARLFPRLAAGTVLVAGALRLAVTRLNIGVERSESVVLSGGQSEANDDEEASLESMLVLGFLIAGYVLGGFLVGLFWLTPPFVFLYLLYNRQPLWRTALLTAVMTGVAYGFMTLMNLDLLTGGF</sequence>
<keyword evidence="1" id="KW-1133">Transmembrane helix</keyword>
<accession>E7QZ41</accession>
<dbReference type="InterPro" id="IPR009936">
    <property type="entry name" value="DUF1468"/>
</dbReference>
<dbReference type="EMBL" id="FRAN01000004">
    <property type="protein sequence ID" value="SHL08403.1"/>
    <property type="molecule type" value="Genomic_DNA"/>
</dbReference>
<dbReference type="PATRIC" id="fig|797209.4.peg.4208"/>
<proteinExistence type="predicted"/>
<dbReference type="Pfam" id="PF07331">
    <property type="entry name" value="TctB"/>
    <property type="match status" value="1"/>
</dbReference>
<organism evidence="3 5">
    <name type="scientific">Haladaptatus paucihalophilus DX253</name>
    <dbReference type="NCBI Taxonomy" id="797209"/>
    <lineage>
        <taxon>Archaea</taxon>
        <taxon>Methanobacteriati</taxon>
        <taxon>Methanobacteriota</taxon>
        <taxon>Stenosarchaea group</taxon>
        <taxon>Halobacteria</taxon>
        <taxon>Halobacteriales</taxon>
        <taxon>Haladaptataceae</taxon>
        <taxon>Haladaptatus</taxon>
    </lineage>
</organism>
<reference evidence="3 5" key="1">
    <citation type="journal article" date="2014" name="ISME J.">
        <title>Trehalose/2-sulfotrehalose biosynthesis and glycine-betaine uptake are widely spread mechanisms for osmoadaptation in the Halobacteriales.</title>
        <authorList>
            <person name="Youssef N.H."/>
            <person name="Savage-Ashlock K.N."/>
            <person name="McCully A.L."/>
            <person name="Luedtke B."/>
            <person name="Shaw E.I."/>
            <person name="Hoff W.D."/>
            <person name="Elshahed M.S."/>
        </authorList>
    </citation>
    <scope>NUCLEOTIDE SEQUENCE [LARGE SCALE GENOMIC DNA]</scope>
    <source>
        <strain evidence="3 5">DX253</strain>
    </source>
</reference>
<dbReference type="Proteomes" id="UP000184203">
    <property type="component" value="Unassembled WGS sequence"/>
</dbReference>
<feature type="domain" description="DUF1468" evidence="2">
    <location>
        <begin position="32"/>
        <end position="163"/>
    </location>
</feature>
<feature type="transmembrane region" description="Helical" evidence="1">
    <location>
        <begin position="55"/>
        <end position="74"/>
    </location>
</feature>
<keyword evidence="1" id="KW-0812">Transmembrane</keyword>
<evidence type="ECO:0000313" key="3">
    <source>
        <dbReference type="EMBL" id="EFW90202.1"/>
    </source>
</evidence>
<evidence type="ECO:0000259" key="2">
    <source>
        <dbReference type="Pfam" id="PF07331"/>
    </source>
</evidence>
<reference evidence="6" key="2">
    <citation type="submission" date="2016-11" db="EMBL/GenBank/DDBJ databases">
        <authorList>
            <person name="Varghese N."/>
            <person name="Submissions S."/>
        </authorList>
    </citation>
    <scope>NUCLEOTIDE SEQUENCE [LARGE SCALE GENOMIC DNA]</scope>
    <source>
        <strain evidence="6">DX253</strain>
    </source>
</reference>
<evidence type="ECO:0000313" key="4">
    <source>
        <dbReference type="EMBL" id="SHL08403.1"/>
    </source>
</evidence>
<evidence type="ECO:0000313" key="6">
    <source>
        <dbReference type="Proteomes" id="UP000184203"/>
    </source>
</evidence>
<reference evidence="4" key="3">
    <citation type="submission" date="2016-11" db="EMBL/GenBank/DDBJ databases">
        <authorList>
            <person name="Jaros S."/>
            <person name="Januszkiewicz K."/>
            <person name="Wedrychowicz H."/>
        </authorList>
    </citation>
    <scope>NUCLEOTIDE SEQUENCE [LARGE SCALE GENOMIC DNA]</scope>
    <source>
        <strain evidence="4">DX253</strain>
    </source>
</reference>
<evidence type="ECO:0000313" key="5">
    <source>
        <dbReference type="Proteomes" id="UP000003751"/>
    </source>
</evidence>
<dbReference type="RefSeq" id="WP_007983395.1">
    <property type="nucleotide sequence ID" value="NZ_AEMG01000029.1"/>
</dbReference>